<dbReference type="Pfam" id="PF06935">
    <property type="entry name" value="DUF1284"/>
    <property type="match status" value="1"/>
</dbReference>
<name>A0A849VX39_9HYPH</name>
<comment type="caution">
    <text evidence="1">The sequence shown here is derived from an EMBL/GenBank/DDBJ whole genome shotgun (WGS) entry which is preliminary data.</text>
</comment>
<dbReference type="Proteomes" id="UP000550508">
    <property type="component" value="Unassembled WGS sequence"/>
</dbReference>
<sequence length="140" mass="15436">MTVRLRPHHLLCMLTYVGKGYSEAFTANYDEVIKRLVAGDAIELSEGADDVCAPLLGDADPHCLWASVRERDPKAAAAVSRLLGRQVKNGDTIELDAALLSTFRREFKKGTTRDACGGCEWFNLCSDISRTNFSGVRLTR</sequence>
<gene>
    <name evidence="1" type="ORF">HQ945_14070</name>
</gene>
<proteinExistence type="predicted"/>
<organism evidence="1 2">
    <name type="scientific">Phyllobacterium pellucidum</name>
    <dbReference type="NCBI Taxonomy" id="2740464"/>
    <lineage>
        <taxon>Bacteria</taxon>
        <taxon>Pseudomonadati</taxon>
        <taxon>Pseudomonadota</taxon>
        <taxon>Alphaproteobacteria</taxon>
        <taxon>Hyphomicrobiales</taxon>
        <taxon>Phyllobacteriaceae</taxon>
        <taxon>Phyllobacterium</taxon>
    </lineage>
</organism>
<dbReference type="AlphaFoldDB" id="A0A849VX39"/>
<keyword evidence="2" id="KW-1185">Reference proteome</keyword>
<accession>A0A849VX39</accession>
<dbReference type="EMBL" id="JABUMX010000003">
    <property type="protein sequence ID" value="NTS32383.1"/>
    <property type="molecule type" value="Genomic_DNA"/>
</dbReference>
<dbReference type="RefSeq" id="WP_174208206.1">
    <property type="nucleotide sequence ID" value="NZ_JABUMX010000003.1"/>
</dbReference>
<evidence type="ECO:0000313" key="2">
    <source>
        <dbReference type="Proteomes" id="UP000550508"/>
    </source>
</evidence>
<reference evidence="1 2" key="1">
    <citation type="submission" date="2020-05" db="EMBL/GenBank/DDBJ databases">
        <authorList>
            <person name="Kim M.K."/>
        </authorList>
    </citation>
    <scope>NUCLEOTIDE SEQUENCE [LARGE SCALE GENOMIC DNA]</scope>
    <source>
        <strain evidence="1 2">BT25</strain>
    </source>
</reference>
<dbReference type="InterPro" id="IPR009702">
    <property type="entry name" value="DUF1284"/>
</dbReference>
<evidence type="ECO:0000313" key="1">
    <source>
        <dbReference type="EMBL" id="NTS32383.1"/>
    </source>
</evidence>
<protein>
    <submittedName>
        <fullName evidence="1">DUF1284 domain-containing protein</fullName>
    </submittedName>
</protein>